<proteinExistence type="predicted"/>
<organism evidence="2 3">
    <name type="scientific">Cellvibrio zantedeschiae</name>
    <dbReference type="NCBI Taxonomy" id="1237077"/>
    <lineage>
        <taxon>Bacteria</taxon>
        <taxon>Pseudomonadati</taxon>
        <taxon>Pseudomonadota</taxon>
        <taxon>Gammaproteobacteria</taxon>
        <taxon>Cellvibrionales</taxon>
        <taxon>Cellvibrionaceae</taxon>
        <taxon>Cellvibrio</taxon>
    </lineage>
</organism>
<keyword evidence="3" id="KW-1185">Reference proteome</keyword>
<feature type="transmembrane region" description="Helical" evidence="1">
    <location>
        <begin position="9"/>
        <end position="25"/>
    </location>
</feature>
<reference evidence="3" key="1">
    <citation type="journal article" date="2019" name="Int. J. Syst. Evol. Microbiol.">
        <title>The Global Catalogue of Microorganisms (GCM) 10K type strain sequencing project: providing services to taxonomists for standard genome sequencing and annotation.</title>
        <authorList>
            <consortium name="The Broad Institute Genomics Platform"/>
            <consortium name="The Broad Institute Genome Sequencing Center for Infectious Disease"/>
            <person name="Wu L."/>
            <person name="Ma J."/>
        </authorList>
    </citation>
    <scope>NUCLEOTIDE SEQUENCE [LARGE SCALE GENOMIC DNA]</scope>
    <source>
        <strain evidence="3">KCTC 32239</strain>
    </source>
</reference>
<evidence type="ECO:0008006" key="4">
    <source>
        <dbReference type="Google" id="ProtNLM"/>
    </source>
</evidence>
<comment type="caution">
    <text evidence="2">The sequence shown here is derived from an EMBL/GenBank/DDBJ whole genome shotgun (WGS) entry which is preliminary data.</text>
</comment>
<name>A0ABQ3BAF2_9GAMM</name>
<dbReference type="Proteomes" id="UP000619761">
    <property type="component" value="Unassembled WGS sequence"/>
</dbReference>
<feature type="transmembrane region" description="Helical" evidence="1">
    <location>
        <begin position="31"/>
        <end position="53"/>
    </location>
</feature>
<evidence type="ECO:0000313" key="2">
    <source>
        <dbReference type="EMBL" id="GGY86613.1"/>
    </source>
</evidence>
<keyword evidence="1" id="KW-0472">Membrane</keyword>
<evidence type="ECO:0000313" key="3">
    <source>
        <dbReference type="Proteomes" id="UP000619761"/>
    </source>
</evidence>
<accession>A0ABQ3BAF2</accession>
<feature type="transmembrane region" description="Helical" evidence="1">
    <location>
        <begin position="100"/>
        <end position="119"/>
    </location>
</feature>
<protein>
    <recommendedName>
        <fullName evidence="4">DUF5683 domain-containing protein</fullName>
    </recommendedName>
</protein>
<sequence length="134" mass="14973">MAMKKATKAALYSALVFPGVGLLWLKQYKRAAIFIAPTLVALWYLCSTLYNSIAPVYARMLRDAEEGILIVDPSNLDALYLKLYQEIFQSIATHQDQLNIAKGILIAAWLCSIISSYFVGKKQDLLEAPDKNQS</sequence>
<dbReference type="EMBL" id="BMYZ01000004">
    <property type="protein sequence ID" value="GGY86613.1"/>
    <property type="molecule type" value="Genomic_DNA"/>
</dbReference>
<gene>
    <name evidence="2" type="ORF">GCM10011613_34710</name>
</gene>
<keyword evidence="1" id="KW-1133">Transmembrane helix</keyword>
<evidence type="ECO:0000256" key="1">
    <source>
        <dbReference type="SAM" id="Phobius"/>
    </source>
</evidence>
<dbReference type="RefSeq" id="WP_189420961.1">
    <property type="nucleotide sequence ID" value="NZ_BMYZ01000004.1"/>
</dbReference>
<keyword evidence="1" id="KW-0812">Transmembrane</keyword>